<keyword evidence="4" id="KW-1185">Reference proteome</keyword>
<dbReference type="InterPro" id="IPR003593">
    <property type="entry name" value="AAA+_ATPase"/>
</dbReference>
<keyword evidence="1" id="KW-0520">NAD</keyword>
<dbReference type="PROSITE" id="PS50104">
    <property type="entry name" value="TIR"/>
    <property type="match status" value="1"/>
</dbReference>
<dbReference type="AlphaFoldDB" id="A0A9Q0HBF1"/>
<dbReference type="Gene3D" id="3.40.50.10140">
    <property type="entry name" value="Toll/interleukin-1 receptor homology (TIR) domain"/>
    <property type="match status" value="1"/>
</dbReference>
<evidence type="ECO:0000256" key="1">
    <source>
        <dbReference type="ARBA" id="ARBA00023027"/>
    </source>
</evidence>
<dbReference type="PRINTS" id="PR00364">
    <property type="entry name" value="DISEASERSIST"/>
</dbReference>
<dbReference type="InterPro" id="IPR042197">
    <property type="entry name" value="Apaf_helical"/>
</dbReference>
<sequence length="439" mass="50546">MMAHDGSYQVFINFRGVDTRNNFIGFLHSALKKKEIDAFIDSENLLRREMLPNLFQIIRSSKILIPVISKGYAESECCLRELTEMVECYKSQGQTILPIFFDVEAEDVRNQTGIIEASFENHEKGNDEQTLKRWKNALTVVGGILGYQLKDVNGDQSELVNLVVEWVLTESSCFAVVEYPVGLSAHVEEIDKLLRSDGDAFVGIYGERGIGKTTIAKALHKRYSREFDKTCILENIGEEAENGLQNLQKQLIKSISKKGDVLISDVAKGKELIQERLEGEKVLLILDGVDFEDQFIAFAIEFNWFDRGSKIIITSREEKILKLSYKVDEAKIYRPQKLDEKQSLELFSWHAFSQHQFLEDYTKFCVDVVQLTEGLPSNLVELVSFLLNGNEKDMEVWQARLKGLKKITSSDFHQRIQKWYDDIKQGKYPRPLWYSLYFC</sequence>
<proteinExistence type="predicted"/>
<dbReference type="FunFam" id="3.40.50.10140:FF:000007">
    <property type="entry name" value="Disease resistance protein (TIR-NBS-LRR class)"/>
    <property type="match status" value="1"/>
</dbReference>
<dbReference type="OrthoDB" id="1357022at2759"/>
<dbReference type="InterPro" id="IPR035897">
    <property type="entry name" value="Toll_tir_struct_dom_sf"/>
</dbReference>
<dbReference type="Gene3D" id="3.40.50.300">
    <property type="entry name" value="P-loop containing nucleotide triphosphate hydrolases"/>
    <property type="match status" value="1"/>
</dbReference>
<dbReference type="Gene3D" id="1.10.8.430">
    <property type="entry name" value="Helical domain of apoptotic protease-activating factors"/>
    <property type="match status" value="1"/>
</dbReference>
<dbReference type="GO" id="GO:0007165">
    <property type="term" value="P:signal transduction"/>
    <property type="evidence" value="ECO:0007669"/>
    <property type="project" value="InterPro"/>
</dbReference>
<dbReference type="SMART" id="SM00382">
    <property type="entry name" value="AAA"/>
    <property type="match status" value="1"/>
</dbReference>
<dbReference type="SUPFAM" id="SSF52540">
    <property type="entry name" value="P-loop containing nucleoside triphosphate hydrolases"/>
    <property type="match status" value="1"/>
</dbReference>
<dbReference type="GO" id="GO:0006952">
    <property type="term" value="P:defense response"/>
    <property type="evidence" value="ECO:0007669"/>
    <property type="project" value="InterPro"/>
</dbReference>
<dbReference type="SMART" id="SM00255">
    <property type="entry name" value="TIR"/>
    <property type="match status" value="1"/>
</dbReference>
<dbReference type="Pfam" id="PF01582">
    <property type="entry name" value="TIR"/>
    <property type="match status" value="1"/>
</dbReference>
<dbReference type="GO" id="GO:0043531">
    <property type="term" value="F:ADP binding"/>
    <property type="evidence" value="ECO:0007669"/>
    <property type="project" value="InterPro"/>
</dbReference>
<dbReference type="InterPro" id="IPR002182">
    <property type="entry name" value="NB-ARC"/>
</dbReference>
<evidence type="ECO:0000313" key="3">
    <source>
        <dbReference type="EMBL" id="KAJ4962171.1"/>
    </source>
</evidence>
<dbReference type="InterPro" id="IPR044974">
    <property type="entry name" value="Disease_R_plants"/>
</dbReference>
<dbReference type="SUPFAM" id="SSF52200">
    <property type="entry name" value="Toll/Interleukin receptor TIR domain"/>
    <property type="match status" value="1"/>
</dbReference>
<dbReference type="EMBL" id="JAMYWD010000008">
    <property type="protein sequence ID" value="KAJ4962171.1"/>
    <property type="molecule type" value="Genomic_DNA"/>
</dbReference>
<dbReference type="Pfam" id="PF00931">
    <property type="entry name" value="NB-ARC"/>
    <property type="match status" value="1"/>
</dbReference>
<dbReference type="Proteomes" id="UP001141806">
    <property type="component" value="Unassembled WGS sequence"/>
</dbReference>
<evidence type="ECO:0000313" key="4">
    <source>
        <dbReference type="Proteomes" id="UP001141806"/>
    </source>
</evidence>
<reference evidence="3" key="1">
    <citation type="journal article" date="2023" name="Plant J.">
        <title>The genome of the king protea, Protea cynaroides.</title>
        <authorList>
            <person name="Chang J."/>
            <person name="Duong T.A."/>
            <person name="Schoeman C."/>
            <person name="Ma X."/>
            <person name="Roodt D."/>
            <person name="Barker N."/>
            <person name="Li Z."/>
            <person name="Van de Peer Y."/>
            <person name="Mizrachi E."/>
        </authorList>
    </citation>
    <scope>NUCLEOTIDE SEQUENCE</scope>
    <source>
        <tissue evidence="3">Young leaves</tissue>
    </source>
</reference>
<dbReference type="InterPro" id="IPR000157">
    <property type="entry name" value="TIR_dom"/>
</dbReference>
<gene>
    <name evidence="3" type="ORF">NE237_022110</name>
</gene>
<organism evidence="3 4">
    <name type="scientific">Protea cynaroides</name>
    <dbReference type="NCBI Taxonomy" id="273540"/>
    <lineage>
        <taxon>Eukaryota</taxon>
        <taxon>Viridiplantae</taxon>
        <taxon>Streptophyta</taxon>
        <taxon>Embryophyta</taxon>
        <taxon>Tracheophyta</taxon>
        <taxon>Spermatophyta</taxon>
        <taxon>Magnoliopsida</taxon>
        <taxon>Proteales</taxon>
        <taxon>Proteaceae</taxon>
        <taxon>Protea</taxon>
    </lineage>
</organism>
<protein>
    <recommendedName>
        <fullName evidence="2">TIR domain-containing protein</fullName>
    </recommendedName>
</protein>
<name>A0A9Q0HBF1_9MAGN</name>
<dbReference type="PANTHER" id="PTHR11017:SF570">
    <property type="entry name" value="DISEASE RESISTANCE PROTEIN (TIR-NBS CLASS)-RELATED"/>
    <property type="match status" value="1"/>
</dbReference>
<dbReference type="InterPro" id="IPR027417">
    <property type="entry name" value="P-loop_NTPase"/>
</dbReference>
<accession>A0A9Q0HBF1</accession>
<dbReference type="PANTHER" id="PTHR11017">
    <property type="entry name" value="LEUCINE-RICH REPEAT-CONTAINING PROTEIN"/>
    <property type="match status" value="1"/>
</dbReference>
<feature type="domain" description="TIR" evidence="2">
    <location>
        <begin position="6"/>
        <end position="171"/>
    </location>
</feature>
<evidence type="ECO:0000259" key="2">
    <source>
        <dbReference type="PROSITE" id="PS50104"/>
    </source>
</evidence>
<comment type="caution">
    <text evidence="3">The sequence shown here is derived from an EMBL/GenBank/DDBJ whole genome shotgun (WGS) entry which is preliminary data.</text>
</comment>